<dbReference type="Pfam" id="PF14559">
    <property type="entry name" value="TPR_19"/>
    <property type="match status" value="1"/>
</dbReference>
<dbReference type="InterPro" id="IPR019734">
    <property type="entry name" value="TPR_rpt"/>
</dbReference>
<accession>A0A644WVW1</accession>
<gene>
    <name evidence="3" type="ORF">SDC9_39089</name>
    <name evidence="4" type="ORF">SDC9_53935</name>
</gene>
<dbReference type="EMBL" id="VSSQ01000376">
    <property type="protein sequence ID" value="MPL92965.1"/>
    <property type="molecule type" value="Genomic_DNA"/>
</dbReference>
<sequence>MENGRFRRSLLFKLEGLKLRPKDPFQLAACGTICYQLGHYDEAEEFYTKAMKYNTEVVEVWYFMGRIYEENKKYEEAIAFYKIVLDKDQDCINAKKRIKNLYNN</sequence>
<dbReference type="AlphaFoldDB" id="A0A644WVW1"/>
<proteinExistence type="predicted"/>
<dbReference type="Gene3D" id="1.25.40.10">
    <property type="entry name" value="Tetratricopeptide repeat domain"/>
    <property type="match status" value="1"/>
</dbReference>
<dbReference type="EMBL" id="VSSQ01001357">
    <property type="protein sequence ID" value="MPM07628.1"/>
    <property type="molecule type" value="Genomic_DNA"/>
</dbReference>
<dbReference type="PANTHER" id="PTHR44943">
    <property type="entry name" value="CELLULOSE SYNTHASE OPERON PROTEIN C"/>
    <property type="match status" value="1"/>
</dbReference>
<evidence type="ECO:0000256" key="1">
    <source>
        <dbReference type="ARBA" id="ARBA00022737"/>
    </source>
</evidence>
<evidence type="ECO:0000313" key="3">
    <source>
        <dbReference type="EMBL" id="MPL92965.1"/>
    </source>
</evidence>
<comment type="caution">
    <text evidence="4">The sequence shown here is derived from an EMBL/GenBank/DDBJ whole genome shotgun (WGS) entry which is preliminary data.</text>
</comment>
<evidence type="ECO:0000313" key="4">
    <source>
        <dbReference type="EMBL" id="MPM07628.1"/>
    </source>
</evidence>
<evidence type="ECO:0008006" key="5">
    <source>
        <dbReference type="Google" id="ProtNLM"/>
    </source>
</evidence>
<dbReference type="SMART" id="SM00028">
    <property type="entry name" value="TPR"/>
    <property type="match status" value="2"/>
</dbReference>
<dbReference type="SUPFAM" id="SSF48452">
    <property type="entry name" value="TPR-like"/>
    <property type="match status" value="1"/>
</dbReference>
<dbReference type="InterPro" id="IPR051685">
    <property type="entry name" value="Ycf3/AcsC/BcsC/TPR_MFPF"/>
</dbReference>
<organism evidence="4">
    <name type="scientific">bioreactor metagenome</name>
    <dbReference type="NCBI Taxonomy" id="1076179"/>
    <lineage>
        <taxon>unclassified sequences</taxon>
        <taxon>metagenomes</taxon>
        <taxon>ecological metagenomes</taxon>
    </lineage>
</organism>
<evidence type="ECO:0000256" key="2">
    <source>
        <dbReference type="ARBA" id="ARBA00022803"/>
    </source>
</evidence>
<reference evidence="4" key="1">
    <citation type="submission" date="2019-08" db="EMBL/GenBank/DDBJ databases">
        <authorList>
            <person name="Kucharzyk K."/>
            <person name="Murdoch R.W."/>
            <person name="Higgins S."/>
            <person name="Loffler F."/>
        </authorList>
    </citation>
    <scope>NUCLEOTIDE SEQUENCE</scope>
</reference>
<name>A0A644WVW1_9ZZZZ</name>
<dbReference type="InterPro" id="IPR011990">
    <property type="entry name" value="TPR-like_helical_dom_sf"/>
</dbReference>
<dbReference type="PROSITE" id="PS50005">
    <property type="entry name" value="TPR"/>
    <property type="match status" value="1"/>
</dbReference>
<keyword evidence="1" id="KW-0677">Repeat</keyword>
<dbReference type="PANTHER" id="PTHR44943:SF4">
    <property type="entry name" value="TPR REPEAT-CONTAINING PROTEIN MJ0798"/>
    <property type="match status" value="1"/>
</dbReference>
<keyword evidence="2" id="KW-0802">TPR repeat</keyword>
<protein>
    <recommendedName>
        <fullName evidence="5">Tetratricopeptide repeat protein</fullName>
    </recommendedName>
</protein>